<evidence type="ECO:0000313" key="5">
    <source>
        <dbReference type="Proteomes" id="UP001595698"/>
    </source>
</evidence>
<evidence type="ECO:0000256" key="1">
    <source>
        <dbReference type="ARBA" id="ARBA00022801"/>
    </source>
</evidence>
<feature type="domain" description="GH18" evidence="3">
    <location>
        <begin position="52"/>
        <end position="351"/>
    </location>
</feature>
<dbReference type="InterPro" id="IPR003305">
    <property type="entry name" value="CenC_carb-bd"/>
</dbReference>
<dbReference type="InterPro" id="IPR001223">
    <property type="entry name" value="Glyco_hydro18_cat"/>
</dbReference>
<dbReference type="Proteomes" id="UP001595698">
    <property type="component" value="Unassembled WGS sequence"/>
</dbReference>
<gene>
    <name evidence="4" type="ORF">ACFOYY_20825</name>
</gene>
<evidence type="ECO:0000259" key="3">
    <source>
        <dbReference type="PROSITE" id="PS51910"/>
    </source>
</evidence>
<organism evidence="4 5">
    <name type="scientific">Streptosporangium jomthongense</name>
    <dbReference type="NCBI Taxonomy" id="1193683"/>
    <lineage>
        <taxon>Bacteria</taxon>
        <taxon>Bacillati</taxon>
        <taxon>Actinomycetota</taxon>
        <taxon>Actinomycetes</taxon>
        <taxon>Streptosporangiales</taxon>
        <taxon>Streptosporangiaceae</taxon>
        <taxon>Streptosporangium</taxon>
    </lineage>
</organism>
<dbReference type="PANTHER" id="PTHR42976">
    <property type="entry name" value="BIFUNCTIONAL CHITINASE/LYSOZYME-RELATED"/>
    <property type="match status" value="1"/>
</dbReference>
<dbReference type="RefSeq" id="WP_386190955.1">
    <property type="nucleotide sequence ID" value="NZ_JBHSBC010000020.1"/>
</dbReference>
<dbReference type="Gene3D" id="2.60.120.260">
    <property type="entry name" value="Galactose-binding domain-like"/>
    <property type="match status" value="1"/>
</dbReference>
<keyword evidence="5" id="KW-1185">Reference proteome</keyword>
<dbReference type="InterPro" id="IPR017853">
    <property type="entry name" value="GH"/>
</dbReference>
<feature type="signal peptide" evidence="2">
    <location>
        <begin position="1"/>
        <end position="25"/>
    </location>
</feature>
<protein>
    <submittedName>
        <fullName evidence="4">Glycosyl hydrolase family 18 protein</fullName>
    </submittedName>
</protein>
<sequence>MHLRTSLRAALAAVTTAVTVLGVTAMGTTAASATPDKATAPVKAAAAGLPERVFAPYFEAWTGEDPATLSQQSGAKHLTMAFLQAATKGSCTAYWNGDTSMPISTSTFGASINKIRAAGGDVIPSFGGYTADNTGTEIADSCTNVNSIAAVFQNVINTYGVTRIDLDIEDNSLTNSAGIDRRNKAIKQVQDWAAANGKKIEFAYTLPTTTSGLADSGLAVLRNAVANNAKIDIVNIMTFDYYDNASHNMANDTKTAAQGLHDQLAQLYPNKTSDQLWRMIGVIEMIGIDDFGPAETFRVEDAAPVLNWAISKNLAYLSFWALQRDNGGCPGTGGSDSCSGIEQSTWYFSQAFAPFTSGSQNPSDDFSVAVSPASGSVNPGETATTTVNTAVTSGSAQTVNLAATGLPAGATATFTPASVTAGGSSSLKLATTSSVTPGVYPITVTGTAASGNHTATYNLTVKGTSNDDYSISLSPATGTVIAGDATTTTVNTAVTSGSAQTVNLAATGLPAGATATFTPASVTAGGSSSLKLATTSSVTPGTYTVTVTGTGASATHTATYTLTVGGANPGGTVANGDFESGSLSPWNCQSGGTVVSSPAHGGTHALQVAATNSQTGECSQTVTLTPNHSYTLKGWVQGNYAFLNVSGGATGSAWTSSGGWSQVSVPFTTGSSGTVKISVHGWYGQGNVYADDFSIS</sequence>
<dbReference type="CDD" id="cd06543">
    <property type="entry name" value="GH18_PF-ChiA-like"/>
    <property type="match status" value="1"/>
</dbReference>
<dbReference type="Gene3D" id="3.20.20.80">
    <property type="entry name" value="Glycosidases"/>
    <property type="match status" value="1"/>
</dbReference>
<keyword evidence="2" id="KW-0732">Signal</keyword>
<reference evidence="5" key="1">
    <citation type="journal article" date="2019" name="Int. J. Syst. Evol. Microbiol.">
        <title>The Global Catalogue of Microorganisms (GCM) 10K type strain sequencing project: providing services to taxonomists for standard genome sequencing and annotation.</title>
        <authorList>
            <consortium name="The Broad Institute Genomics Platform"/>
            <consortium name="The Broad Institute Genome Sequencing Center for Infectious Disease"/>
            <person name="Wu L."/>
            <person name="Ma J."/>
        </authorList>
    </citation>
    <scope>NUCLEOTIDE SEQUENCE [LARGE SCALE GENOMIC DNA]</scope>
    <source>
        <strain evidence="5">TBRC 7912</strain>
    </source>
</reference>
<evidence type="ECO:0000256" key="2">
    <source>
        <dbReference type="SAM" id="SignalP"/>
    </source>
</evidence>
<name>A0ABV8F312_9ACTN</name>
<dbReference type="EMBL" id="JBHSBC010000020">
    <property type="protein sequence ID" value="MFC3982599.1"/>
    <property type="molecule type" value="Genomic_DNA"/>
</dbReference>
<comment type="caution">
    <text evidence="4">The sequence shown here is derived from an EMBL/GenBank/DDBJ whole genome shotgun (WGS) entry which is preliminary data.</text>
</comment>
<dbReference type="Pfam" id="PF00704">
    <property type="entry name" value="Glyco_hydro_18"/>
    <property type="match status" value="1"/>
</dbReference>
<evidence type="ECO:0000313" key="4">
    <source>
        <dbReference type="EMBL" id="MFC3982599.1"/>
    </source>
</evidence>
<dbReference type="PROSITE" id="PS51910">
    <property type="entry name" value="GH18_2"/>
    <property type="match status" value="1"/>
</dbReference>
<dbReference type="SUPFAM" id="SSF51445">
    <property type="entry name" value="(Trans)glycosidases"/>
    <property type="match status" value="1"/>
</dbReference>
<dbReference type="GO" id="GO:0016787">
    <property type="term" value="F:hydrolase activity"/>
    <property type="evidence" value="ECO:0007669"/>
    <property type="project" value="UniProtKB-KW"/>
</dbReference>
<feature type="chain" id="PRO_5046163138" evidence="2">
    <location>
        <begin position="26"/>
        <end position="696"/>
    </location>
</feature>
<dbReference type="InterPro" id="IPR008979">
    <property type="entry name" value="Galactose-bd-like_sf"/>
</dbReference>
<dbReference type="Pfam" id="PF02018">
    <property type="entry name" value="CBM_4_9"/>
    <property type="match status" value="1"/>
</dbReference>
<proteinExistence type="predicted"/>
<dbReference type="InterPro" id="IPR052750">
    <property type="entry name" value="GH18_Chitinase"/>
</dbReference>
<keyword evidence="1 4" id="KW-0378">Hydrolase</keyword>
<dbReference type="PANTHER" id="PTHR42976:SF1">
    <property type="entry name" value="GH18 DOMAIN-CONTAINING PROTEIN-RELATED"/>
    <property type="match status" value="1"/>
</dbReference>
<accession>A0ABV8F312</accession>
<dbReference type="SUPFAM" id="SSF49785">
    <property type="entry name" value="Galactose-binding domain-like"/>
    <property type="match status" value="1"/>
</dbReference>